<dbReference type="RefSeq" id="WP_028480983.1">
    <property type="nucleotide sequence ID" value="NZ_LVVZ01000019.1"/>
</dbReference>
<feature type="region of interest" description="Disordered" evidence="1">
    <location>
        <begin position="1"/>
        <end position="384"/>
    </location>
</feature>
<feature type="compositionally biased region" description="Polar residues" evidence="1">
    <location>
        <begin position="825"/>
        <end position="842"/>
    </location>
</feature>
<feature type="compositionally biased region" description="Low complexity" evidence="1">
    <location>
        <begin position="875"/>
        <end position="908"/>
    </location>
</feature>
<dbReference type="AlphaFoldDB" id="A0A1U7JFQ2"/>
<feature type="compositionally biased region" description="Low complexity" evidence="1">
    <location>
        <begin position="129"/>
        <end position="138"/>
    </location>
</feature>
<protein>
    <recommendedName>
        <fullName evidence="2">SPOR domain-containing protein</fullName>
    </recommendedName>
</protein>
<reference evidence="3 4" key="1">
    <citation type="submission" date="2016-03" db="EMBL/GenBank/DDBJ databases">
        <title>Genome sequence of Nesiotobacter sp. nov., a moderately halophilic alphaproteobacterium isolated from the Yellow Sea, China.</title>
        <authorList>
            <person name="Zhang G."/>
            <person name="Zhang R."/>
        </authorList>
    </citation>
    <scope>NUCLEOTIDE SEQUENCE [LARGE SCALE GENOMIC DNA]</scope>
    <source>
        <strain evidence="3 4">WB1-6</strain>
    </source>
</reference>
<evidence type="ECO:0000313" key="4">
    <source>
        <dbReference type="Proteomes" id="UP000185783"/>
    </source>
</evidence>
<sequence length="994" mass="103673">MSKRSDYDMPGGAQPAPEENKGAQGWVPDEDPLVELARIVGETTTRYRPSSRLEDETPDPVLPSPPAPEAPPVSEEAPQKHDPFAALDEAFRNMGEATRGSAPTADAPSPEWTPTPERPYDTPNKRVTPEVPVEPVMEQPSAPARAERKAAPFVPPVEDGEPFNPETFVPEGAFDAPSIDEPKRAAEAPSVELGQEEAVRPSAPELGRVSNPAHEPAPSVDPDPMSEPKNYAAFTPEEFRVDPAEFSGSQAEVPSEPNCDGPSSKQIPDMPEDELRPSYAPEPEVAPARTHEPNFDFESSLTDDLEASLAASLNQSRSAPAETEWAVPPIPPVAPSPAAPDISSVPRNAVPGAGAAAGSRDVKGAYDLGSGVDPSARVPAAKAPAFEPKASSYVPKGGVGHQARTEAVQAAEPITHDDPTPAPSSGFMPDLTQFELDTMGANAEPPAPSETAAYEDPVTNLAHQSSLDSFEADLLAELNSRHADRAPSDPSLEPSVVSAVSRPDMPAASPADSVSEPSFEDELIASMNHTALRGANEPGSDDDLFAAGSPNGELPGYTQHRGAALENDIDEMSWPAAAERLAQQAYTDEEEDYTPPPQGYDLDAVAQAMRAEDPSLNGEGILPAGTVAYSAPEELEEAAYKDNRVFGVKRGVLAAACIGAVLVVGGAGYFVLGLGSDAISDAEPRLIVADNSPMKEFPNPEDQPSQKSSARILMPSDDAAAPEGERMLPRDTARVDPLPPAPDAEAESNAMMVNASKRVRTVVVRPDGTIVSADSSSEGADASGDRLLSEQQTASLSNQNGFGSDAGSQPPVGTFGGDANGAASVETSTLRPAQNGSATATPPANPETGAEQTPEAVVDVTPKQKPDAPAGFNVASTSSANSSSSGPLVLTPNAAAPATPSQPATSSAGTIPSGTYVVQVSSVRSEQEAQGEIRALSNRFPTLMSGVDPVVVRADLGDRGIFYRVRIPFSGSTSANQFCTDLKNAGGDCFVRRN</sequence>
<dbReference type="InterPro" id="IPR007730">
    <property type="entry name" value="SPOR-like_dom"/>
</dbReference>
<feature type="region of interest" description="Disordered" evidence="1">
    <location>
        <begin position="797"/>
        <end position="912"/>
    </location>
</feature>
<dbReference type="GO" id="GO:0042834">
    <property type="term" value="F:peptidoglycan binding"/>
    <property type="evidence" value="ECO:0007669"/>
    <property type="project" value="InterPro"/>
</dbReference>
<dbReference type="EMBL" id="LVVZ01000019">
    <property type="protein sequence ID" value="OKL43471.1"/>
    <property type="molecule type" value="Genomic_DNA"/>
</dbReference>
<feature type="compositionally biased region" description="Basic and acidic residues" evidence="1">
    <location>
        <begin position="118"/>
        <end position="128"/>
    </location>
</feature>
<evidence type="ECO:0000259" key="2">
    <source>
        <dbReference type="PROSITE" id="PS51724"/>
    </source>
</evidence>
<dbReference type="Pfam" id="PF05036">
    <property type="entry name" value="SPOR"/>
    <property type="match status" value="1"/>
</dbReference>
<comment type="caution">
    <text evidence="3">The sequence shown here is derived from an EMBL/GenBank/DDBJ whole genome shotgun (WGS) entry which is preliminary data.</text>
</comment>
<accession>A0A1U7JFQ2</accession>
<feature type="region of interest" description="Disordered" evidence="1">
    <location>
        <begin position="482"/>
        <end position="517"/>
    </location>
</feature>
<dbReference type="STRING" id="197461.A3843_12555"/>
<evidence type="ECO:0000256" key="1">
    <source>
        <dbReference type="SAM" id="MobiDB-lite"/>
    </source>
</evidence>
<feature type="compositionally biased region" description="Pro residues" evidence="1">
    <location>
        <begin position="60"/>
        <end position="71"/>
    </location>
</feature>
<feature type="domain" description="SPOR" evidence="2">
    <location>
        <begin position="910"/>
        <end position="994"/>
    </location>
</feature>
<keyword evidence="4" id="KW-1185">Reference proteome</keyword>
<evidence type="ECO:0000313" key="3">
    <source>
        <dbReference type="EMBL" id="OKL43471.1"/>
    </source>
</evidence>
<dbReference type="SUPFAM" id="SSF110997">
    <property type="entry name" value="Sporulation related repeat"/>
    <property type="match status" value="1"/>
</dbReference>
<organism evidence="3 4">
    <name type="scientific">Pseudovibrio exalbescens</name>
    <dbReference type="NCBI Taxonomy" id="197461"/>
    <lineage>
        <taxon>Bacteria</taxon>
        <taxon>Pseudomonadati</taxon>
        <taxon>Pseudomonadota</taxon>
        <taxon>Alphaproteobacteria</taxon>
        <taxon>Hyphomicrobiales</taxon>
        <taxon>Stappiaceae</taxon>
        <taxon>Pseudovibrio</taxon>
    </lineage>
</organism>
<dbReference type="InterPro" id="IPR036680">
    <property type="entry name" value="SPOR-like_sf"/>
</dbReference>
<feature type="region of interest" description="Disordered" evidence="1">
    <location>
        <begin position="532"/>
        <end position="559"/>
    </location>
</feature>
<feature type="compositionally biased region" description="Basic and acidic residues" evidence="1">
    <location>
        <begin position="723"/>
        <end position="734"/>
    </location>
</feature>
<dbReference type="Proteomes" id="UP000185783">
    <property type="component" value="Unassembled WGS sequence"/>
</dbReference>
<feature type="region of interest" description="Disordered" evidence="1">
    <location>
        <begin position="690"/>
        <end position="750"/>
    </location>
</feature>
<dbReference type="PROSITE" id="PS51724">
    <property type="entry name" value="SPOR"/>
    <property type="match status" value="1"/>
</dbReference>
<gene>
    <name evidence="3" type="ORF">A3843_12555</name>
</gene>
<dbReference type="Gene3D" id="3.30.70.1070">
    <property type="entry name" value="Sporulation related repeat"/>
    <property type="match status" value="1"/>
</dbReference>
<feature type="compositionally biased region" description="Pro residues" evidence="1">
    <location>
        <begin position="328"/>
        <end position="338"/>
    </location>
</feature>
<name>A0A1U7JFQ2_9HYPH</name>
<proteinExistence type="predicted"/>